<dbReference type="EMBL" id="AWWV01010687">
    <property type="protein sequence ID" value="OMO77839.1"/>
    <property type="molecule type" value="Genomic_DNA"/>
</dbReference>
<keyword evidence="2" id="KW-1185">Reference proteome</keyword>
<dbReference type="AlphaFoldDB" id="A0A1R3I5M5"/>
<dbReference type="Proteomes" id="UP000188268">
    <property type="component" value="Unassembled WGS sequence"/>
</dbReference>
<organism evidence="1 2">
    <name type="scientific">Corchorus capsularis</name>
    <name type="common">Jute</name>
    <dbReference type="NCBI Taxonomy" id="210143"/>
    <lineage>
        <taxon>Eukaryota</taxon>
        <taxon>Viridiplantae</taxon>
        <taxon>Streptophyta</taxon>
        <taxon>Embryophyta</taxon>
        <taxon>Tracheophyta</taxon>
        <taxon>Spermatophyta</taxon>
        <taxon>Magnoliopsida</taxon>
        <taxon>eudicotyledons</taxon>
        <taxon>Gunneridae</taxon>
        <taxon>Pentapetalae</taxon>
        <taxon>rosids</taxon>
        <taxon>malvids</taxon>
        <taxon>Malvales</taxon>
        <taxon>Malvaceae</taxon>
        <taxon>Grewioideae</taxon>
        <taxon>Apeibeae</taxon>
        <taxon>Corchorus</taxon>
    </lineage>
</organism>
<name>A0A1R3I5M5_COCAP</name>
<reference evidence="1 2" key="1">
    <citation type="submission" date="2013-09" db="EMBL/GenBank/DDBJ databases">
        <title>Corchorus capsularis genome sequencing.</title>
        <authorList>
            <person name="Alam M."/>
            <person name="Haque M.S."/>
            <person name="Islam M.S."/>
            <person name="Emdad E.M."/>
            <person name="Islam M.M."/>
            <person name="Ahmed B."/>
            <person name="Halim A."/>
            <person name="Hossen Q.M.M."/>
            <person name="Hossain M.Z."/>
            <person name="Ahmed R."/>
            <person name="Khan M.M."/>
            <person name="Islam R."/>
            <person name="Rashid M.M."/>
            <person name="Khan S.A."/>
            <person name="Rahman M.S."/>
            <person name="Alam M."/>
        </authorList>
    </citation>
    <scope>NUCLEOTIDE SEQUENCE [LARGE SCALE GENOMIC DNA]</scope>
    <source>
        <strain evidence="2">cv. CVL-1</strain>
        <tissue evidence="1">Whole seedling</tissue>
    </source>
</reference>
<proteinExistence type="predicted"/>
<accession>A0A1R3I5M5</accession>
<gene>
    <name evidence="1" type="ORF">CCACVL1_14775</name>
</gene>
<sequence length="106" mass="12142">MTRLLDNEYNAPRRLNYHRFAVKTLTTHAKTKGQAHCSGAWALPSAALGRVQLFTVHNGVILGFAARPCQAKTKSLVQSMTRACWPILRTCRLRLFCRSYHRIYRP</sequence>
<comment type="caution">
    <text evidence="1">The sequence shown here is derived from an EMBL/GenBank/DDBJ whole genome shotgun (WGS) entry which is preliminary data.</text>
</comment>
<dbReference type="OrthoDB" id="10477985at2759"/>
<evidence type="ECO:0000313" key="1">
    <source>
        <dbReference type="EMBL" id="OMO77839.1"/>
    </source>
</evidence>
<dbReference type="Gramene" id="OMO77839">
    <property type="protein sequence ID" value="OMO77839"/>
    <property type="gene ID" value="CCACVL1_14775"/>
</dbReference>
<evidence type="ECO:0000313" key="2">
    <source>
        <dbReference type="Proteomes" id="UP000188268"/>
    </source>
</evidence>
<protein>
    <submittedName>
        <fullName evidence="1">Uncharacterized protein</fullName>
    </submittedName>
</protein>